<evidence type="ECO:0000313" key="3">
    <source>
        <dbReference type="Proteomes" id="UP000316621"/>
    </source>
</evidence>
<evidence type="ECO:0000313" key="2">
    <source>
        <dbReference type="EMBL" id="RZC52874.1"/>
    </source>
</evidence>
<organism evidence="2 3">
    <name type="scientific">Papaver somniferum</name>
    <name type="common">Opium poppy</name>
    <dbReference type="NCBI Taxonomy" id="3469"/>
    <lineage>
        <taxon>Eukaryota</taxon>
        <taxon>Viridiplantae</taxon>
        <taxon>Streptophyta</taxon>
        <taxon>Embryophyta</taxon>
        <taxon>Tracheophyta</taxon>
        <taxon>Spermatophyta</taxon>
        <taxon>Magnoliopsida</taxon>
        <taxon>Ranunculales</taxon>
        <taxon>Papaveraceae</taxon>
        <taxon>Papaveroideae</taxon>
        <taxon>Papaver</taxon>
    </lineage>
</organism>
<accession>A0A4Y7IVI6</accession>
<dbReference type="InterPro" id="IPR029028">
    <property type="entry name" value="Alpha/beta_knot_MTases"/>
</dbReference>
<dbReference type="AlphaFoldDB" id="A0A4Y7IVI6"/>
<dbReference type="Gene3D" id="3.40.1280.10">
    <property type="match status" value="1"/>
</dbReference>
<dbReference type="SUPFAM" id="SSF50978">
    <property type="entry name" value="WD40 repeat-like"/>
    <property type="match status" value="1"/>
</dbReference>
<dbReference type="InterPro" id="IPR036322">
    <property type="entry name" value="WD40_repeat_dom_sf"/>
</dbReference>
<sequence>MIHDSKGSLSNFKNGDRRIVPAADDEIMEMWKNFSRSAILVLEVDTSVRSLIVIWDGSLVVAANNNGTCYVWRLQRGTQTMTNFEPLHKLQAHDGYILKCLLSPGQIARVAIIFRVDVGLLPPLDAPHHLRKHEWVHIGKVNFVYFYFHCVTQKERGLNNTGTQVDVGLMKNVVVDQNLEPGIRVTVEMGTDHCLETYSLRKVVPSSTPRKEGSYWGYKVRYAPNINFVFKYCPFELGPSEHGVVLSSSEMTIPTFRHLLISFGDLAGLEECIEEYVNLKGKDSREIFDKYLNIFPHQGSRTIRTKVPV</sequence>
<name>A0A4Y7IVI6_PAPSO</name>
<dbReference type="InterPro" id="IPR012340">
    <property type="entry name" value="NA-bd_OB-fold"/>
</dbReference>
<dbReference type="SUPFAM" id="SSF50249">
    <property type="entry name" value="Nucleic acid-binding proteins"/>
    <property type="match status" value="1"/>
</dbReference>
<dbReference type="STRING" id="3469.A0A4Y7IVI6"/>
<dbReference type="InterPro" id="IPR003750">
    <property type="entry name" value="Put_MeTrfase-C9orf114-like"/>
</dbReference>
<dbReference type="Proteomes" id="UP000316621">
    <property type="component" value="Chromosome 2"/>
</dbReference>
<evidence type="ECO:0000256" key="1">
    <source>
        <dbReference type="ARBA" id="ARBA00009841"/>
    </source>
</evidence>
<comment type="similarity">
    <text evidence="1">Belongs to the class IV-like SAM-binding methyltransferase superfamily.</text>
</comment>
<gene>
    <name evidence="2" type="ORF">C5167_021296</name>
</gene>
<dbReference type="Gramene" id="RZC52874">
    <property type="protein sequence ID" value="RZC52874"/>
    <property type="gene ID" value="C5167_021296"/>
</dbReference>
<dbReference type="PANTHER" id="PTHR12150">
    <property type="entry name" value="CLASS IV SAM-BINDING METHYLTRANSFERASE-RELATED"/>
    <property type="match status" value="1"/>
</dbReference>
<dbReference type="InterPro" id="IPR015943">
    <property type="entry name" value="WD40/YVTN_repeat-like_dom_sf"/>
</dbReference>
<reference evidence="2 3" key="1">
    <citation type="journal article" date="2018" name="Science">
        <title>The opium poppy genome and morphinan production.</title>
        <authorList>
            <person name="Guo L."/>
            <person name="Winzer T."/>
            <person name="Yang X."/>
            <person name="Li Y."/>
            <person name="Ning Z."/>
            <person name="He Z."/>
            <person name="Teodor R."/>
            <person name="Lu Y."/>
            <person name="Bowser T.A."/>
            <person name="Graham I.A."/>
            <person name="Ye K."/>
        </authorList>
    </citation>
    <scope>NUCLEOTIDE SEQUENCE [LARGE SCALE GENOMIC DNA]</scope>
    <source>
        <strain evidence="3">cv. HN1</strain>
        <tissue evidence="2">Leaves</tissue>
    </source>
</reference>
<dbReference type="PANTHER" id="PTHR12150:SF13">
    <property type="entry name" value="METHYLTRANSFERASE C9ORF114-RELATED"/>
    <property type="match status" value="1"/>
</dbReference>
<dbReference type="EMBL" id="CM010716">
    <property type="protein sequence ID" value="RZC52874.1"/>
    <property type="molecule type" value="Genomic_DNA"/>
</dbReference>
<protein>
    <submittedName>
        <fullName evidence="2">Uncharacterized protein</fullName>
    </submittedName>
</protein>
<dbReference type="Gene3D" id="2.40.50.140">
    <property type="entry name" value="Nucleic acid-binding proteins"/>
    <property type="match status" value="1"/>
</dbReference>
<dbReference type="Pfam" id="PF02598">
    <property type="entry name" value="Methyltrn_RNA_3"/>
    <property type="match status" value="1"/>
</dbReference>
<proteinExistence type="inferred from homology"/>
<dbReference type="Gene3D" id="2.130.10.10">
    <property type="entry name" value="YVTN repeat-like/Quinoprotein amine dehydrogenase"/>
    <property type="match status" value="1"/>
</dbReference>
<dbReference type="SUPFAM" id="SSF75217">
    <property type="entry name" value="alpha/beta knot"/>
    <property type="match status" value="1"/>
</dbReference>
<keyword evidence="3" id="KW-1185">Reference proteome</keyword>
<dbReference type="InterPro" id="IPR029026">
    <property type="entry name" value="tRNA_m1G_MTases_N"/>
</dbReference>